<dbReference type="PROSITE" id="PS51257">
    <property type="entry name" value="PROKAR_LIPOPROTEIN"/>
    <property type="match status" value="1"/>
</dbReference>
<name>A0A919YRQ3_9BACL</name>
<dbReference type="EMBL" id="BOSE01000002">
    <property type="protein sequence ID" value="GIP16121.1"/>
    <property type="molecule type" value="Genomic_DNA"/>
</dbReference>
<accession>A0A919YRQ3</accession>
<evidence type="ECO:0000313" key="3">
    <source>
        <dbReference type="EMBL" id="GIP16121.1"/>
    </source>
</evidence>
<evidence type="ECO:0000313" key="4">
    <source>
        <dbReference type="Proteomes" id="UP000683139"/>
    </source>
</evidence>
<keyword evidence="4" id="KW-1185">Reference proteome</keyword>
<keyword evidence="2" id="KW-0732">Signal</keyword>
<organism evidence="3 4">
    <name type="scientific">Paenibacillus montaniterrae</name>
    <dbReference type="NCBI Taxonomy" id="429341"/>
    <lineage>
        <taxon>Bacteria</taxon>
        <taxon>Bacillati</taxon>
        <taxon>Bacillota</taxon>
        <taxon>Bacilli</taxon>
        <taxon>Bacillales</taxon>
        <taxon>Paenibacillaceae</taxon>
        <taxon>Paenibacillus</taxon>
    </lineage>
</organism>
<proteinExistence type="predicted"/>
<gene>
    <name evidence="3" type="primary">lipO_6</name>
    <name evidence="3" type="ORF">J40TS1_17630</name>
</gene>
<feature type="compositionally biased region" description="Low complexity" evidence="1">
    <location>
        <begin position="30"/>
        <end position="50"/>
    </location>
</feature>
<feature type="signal peptide" evidence="2">
    <location>
        <begin position="1"/>
        <end position="26"/>
    </location>
</feature>
<dbReference type="Proteomes" id="UP000683139">
    <property type="component" value="Unassembled WGS sequence"/>
</dbReference>
<dbReference type="CDD" id="cd13580">
    <property type="entry name" value="PBP2_AlgQ_like_1"/>
    <property type="match status" value="1"/>
</dbReference>
<evidence type="ECO:0000256" key="1">
    <source>
        <dbReference type="SAM" id="MobiDB-lite"/>
    </source>
</evidence>
<dbReference type="Gene3D" id="3.40.190.10">
    <property type="entry name" value="Periplasmic binding protein-like II"/>
    <property type="match status" value="2"/>
</dbReference>
<feature type="region of interest" description="Disordered" evidence="1">
    <location>
        <begin position="28"/>
        <end position="50"/>
    </location>
</feature>
<dbReference type="SUPFAM" id="SSF53850">
    <property type="entry name" value="Periplasmic binding protein-like II"/>
    <property type="match status" value="1"/>
</dbReference>
<protein>
    <submittedName>
        <fullName evidence="3">Lipoprotein LipO</fullName>
    </submittedName>
</protein>
<reference evidence="3" key="1">
    <citation type="submission" date="2021-03" db="EMBL/GenBank/DDBJ databases">
        <title>Antimicrobial resistance genes in bacteria isolated from Japanese honey, and their potential for conferring macrolide and lincosamide resistance in the American foulbrood pathogen Paenibacillus larvae.</title>
        <authorList>
            <person name="Okamoto M."/>
            <person name="Kumagai M."/>
            <person name="Kanamori H."/>
            <person name="Takamatsu D."/>
        </authorList>
    </citation>
    <scope>NUCLEOTIDE SEQUENCE</scope>
    <source>
        <strain evidence="3">J40TS1</strain>
    </source>
</reference>
<evidence type="ECO:0000256" key="2">
    <source>
        <dbReference type="SAM" id="SignalP"/>
    </source>
</evidence>
<comment type="caution">
    <text evidence="3">The sequence shown here is derived from an EMBL/GenBank/DDBJ whole genome shotgun (WGS) entry which is preliminary data.</text>
</comment>
<feature type="chain" id="PRO_5038722828" evidence="2">
    <location>
        <begin position="27"/>
        <end position="575"/>
    </location>
</feature>
<keyword evidence="3" id="KW-0449">Lipoprotein</keyword>
<sequence>MNRSKKRIMSSLLLAGVLTLSTILSGCGGNNSSNNGNKPSNSSNTENASNAANNGAEAVLQDGKYDPPVTITYLRPWGPDVKFKSGEDQDNNVHAAWAKEKLGIELKNQWVSPSTNNAFETKLRLSLASNSEMPDIISYRGDFNIVRELIESGKFLDAGELFDKYASDVWKAAMNEDPSVWYPYMEDGKRIGIPILDYAYNGDPVMWIREDWMQKFGFDAPETLDELEEIMEAFTNQDPDGNGKKDTYGLSIGFKNWINTWMSDAGWVFGAFGTMPNQWNLTEDGTLEYGSVSEGSKQALAKLQSWMSKGYLSEEAGLYDETKAAEEFTAGKAGIVVGPHWMPSWPLEDVKKNNADAQYKAYPIPAGPDGKVGRHGTANSNGVVLINKDMKNPEAFFKYQNYLFDHFANPEAGSEFEFGLAEGYDWVMVDGQPTTDAAHTGGFAPEKYTITFDGARIPSLNMSTLAKLASGEEATTPFEKKLKSSVPQSMLEAAEIVMAQKDSVYQQMFTGAPTATMQMNNDILGKMEKDTFSQIIYGKAPLDSFDTFVEKWKSSGGDQITKEVNEWYQSVSGGQ</sequence>
<dbReference type="AlphaFoldDB" id="A0A919YRQ3"/>